<dbReference type="InterPro" id="IPR023660">
    <property type="entry name" value="Arg_Kinase"/>
</dbReference>
<dbReference type="InterPro" id="IPR000749">
    <property type="entry name" value="ATP-guanido_PTrfase"/>
</dbReference>
<reference evidence="6" key="1">
    <citation type="submission" date="2018-05" db="EMBL/GenBank/DDBJ databases">
        <authorList>
            <person name="Lanie J.A."/>
            <person name="Ng W.-L."/>
            <person name="Kazmierczak K.M."/>
            <person name="Andrzejewski T.M."/>
            <person name="Davidsen T.M."/>
            <person name="Wayne K.J."/>
            <person name="Tettelin H."/>
            <person name="Glass J.I."/>
            <person name="Rusch D."/>
            <person name="Podicherti R."/>
            <person name="Tsui H.-C.T."/>
            <person name="Winkler M.E."/>
        </authorList>
    </citation>
    <scope>NUCLEOTIDE SEQUENCE</scope>
</reference>
<dbReference type="Pfam" id="PF00217">
    <property type="entry name" value="ATP-gua_Ptrans"/>
    <property type="match status" value="1"/>
</dbReference>
<evidence type="ECO:0000259" key="5">
    <source>
        <dbReference type="PROSITE" id="PS51510"/>
    </source>
</evidence>
<keyword evidence="2" id="KW-0547">Nucleotide-binding</keyword>
<dbReference type="Gene3D" id="3.30.590.10">
    <property type="entry name" value="Glutamine synthetase/guanido kinase, catalytic domain"/>
    <property type="match status" value="1"/>
</dbReference>
<gene>
    <name evidence="6" type="ORF">METZ01_LOCUS107786</name>
</gene>
<feature type="non-terminal residue" evidence="6">
    <location>
        <position position="1"/>
    </location>
</feature>
<evidence type="ECO:0000256" key="3">
    <source>
        <dbReference type="ARBA" id="ARBA00022777"/>
    </source>
</evidence>
<evidence type="ECO:0000256" key="2">
    <source>
        <dbReference type="ARBA" id="ARBA00022741"/>
    </source>
</evidence>
<name>A0A381WRD8_9ZZZZ</name>
<keyword evidence="3" id="KW-0418">Kinase</keyword>
<dbReference type="PANTHER" id="PTHR11547">
    <property type="entry name" value="ARGININE OR CREATINE KINASE"/>
    <property type="match status" value="1"/>
</dbReference>
<evidence type="ECO:0000256" key="4">
    <source>
        <dbReference type="ARBA" id="ARBA00022840"/>
    </source>
</evidence>
<feature type="domain" description="Phosphagen kinase C-terminal" evidence="5">
    <location>
        <begin position="24"/>
        <end position="258"/>
    </location>
</feature>
<accession>A0A381WRD8</accession>
<organism evidence="6">
    <name type="scientific">marine metagenome</name>
    <dbReference type="NCBI Taxonomy" id="408172"/>
    <lineage>
        <taxon>unclassified sequences</taxon>
        <taxon>metagenomes</taxon>
        <taxon>ecological metagenomes</taxon>
    </lineage>
</organism>
<proteinExistence type="predicted"/>
<keyword evidence="4" id="KW-0067">ATP-binding</keyword>
<dbReference type="AlphaFoldDB" id="A0A381WRD8"/>
<keyword evidence="1" id="KW-0808">Transferase</keyword>
<dbReference type="GO" id="GO:0005524">
    <property type="term" value="F:ATP binding"/>
    <property type="evidence" value="ECO:0007669"/>
    <property type="project" value="UniProtKB-KW"/>
</dbReference>
<dbReference type="InterPro" id="IPR014746">
    <property type="entry name" value="Gln_synth/guanido_kin_cat_dom"/>
</dbReference>
<sequence length="371" mass="41052">VNEFTSIPDHGLSWLEASGDHADIVLSTRVRLARNLQGHAFGPRARVNDREAVLRLFKDSSEKSESLKDGTLLEMPGVAVRTRRILLERRVVTRDLLGDEESGPEQGTAVHLSGLDPVSVMVNEEDHLRVQSLVSGLRIEEAWRMVDKLDEELGRELAFAYHNEFGFLTSCPTNVGSGLRASVFIHLPGLVLTKEIGKVLQGLGQVGLTFRGLYGEGSEVVGNFFQISNQTTLGKTEEDLVDHLDKVARQVIQYELQARQVLLRDARGVTEDKVWKAYGLLRYARSLSFEELMNLLSGVRLGLSLKLLPGLRVYTLNKMMIFTQPAHLEEAAGRDLPSSESDAHRATYVRRILAAEGEVSASGEAKPSDQA</sequence>
<dbReference type="PROSITE" id="PS51510">
    <property type="entry name" value="PHOSPHAGEN_KINASE_C"/>
    <property type="match status" value="1"/>
</dbReference>
<dbReference type="PANTHER" id="PTHR11547:SF38">
    <property type="entry name" value="ARGININE KINASE 1-RELATED"/>
    <property type="match status" value="1"/>
</dbReference>
<evidence type="ECO:0000256" key="1">
    <source>
        <dbReference type="ARBA" id="ARBA00022679"/>
    </source>
</evidence>
<evidence type="ECO:0000313" key="6">
    <source>
        <dbReference type="EMBL" id="SVA54932.1"/>
    </source>
</evidence>
<dbReference type="SUPFAM" id="SSF55931">
    <property type="entry name" value="Glutamine synthetase/guanido kinase"/>
    <property type="match status" value="1"/>
</dbReference>
<dbReference type="GO" id="GO:0046314">
    <property type="term" value="P:phosphocreatine biosynthetic process"/>
    <property type="evidence" value="ECO:0007669"/>
    <property type="project" value="InterPro"/>
</dbReference>
<dbReference type="GO" id="GO:0004111">
    <property type="term" value="F:creatine kinase activity"/>
    <property type="evidence" value="ECO:0007669"/>
    <property type="project" value="InterPro"/>
</dbReference>
<dbReference type="CDD" id="cd07930">
    <property type="entry name" value="bacterial_phosphagen_kinase"/>
    <property type="match status" value="1"/>
</dbReference>
<dbReference type="EMBL" id="UINC01012600">
    <property type="protein sequence ID" value="SVA54932.1"/>
    <property type="molecule type" value="Genomic_DNA"/>
</dbReference>
<dbReference type="InterPro" id="IPR022414">
    <property type="entry name" value="ATP-guanido_PTrfase_cat"/>
</dbReference>
<dbReference type="GO" id="GO:0005615">
    <property type="term" value="C:extracellular space"/>
    <property type="evidence" value="ECO:0007669"/>
    <property type="project" value="TreeGrafter"/>
</dbReference>
<protein>
    <recommendedName>
        <fullName evidence="5">Phosphagen kinase C-terminal domain-containing protein</fullName>
    </recommendedName>
</protein>